<sequence>MPYMLNGELLEIEGEPRLQDGTLWVPLRKLGGALGGKADWISENRVAALYLNDHVATLTIGDNTADVDGEQFELQAAPFVESGETWVPVRLFERGLGYTLSADPQSGIVDLGMSA</sequence>
<feature type="domain" description="Copper amine oxidase-like N-terminal" evidence="1">
    <location>
        <begin position="5"/>
        <end position="109"/>
    </location>
</feature>
<evidence type="ECO:0000313" key="3">
    <source>
        <dbReference type="Proteomes" id="UP000237684"/>
    </source>
</evidence>
<evidence type="ECO:0000259" key="1">
    <source>
        <dbReference type="Pfam" id="PF07833"/>
    </source>
</evidence>
<dbReference type="Pfam" id="PF07833">
    <property type="entry name" value="Cu_amine_oxidN1"/>
    <property type="match status" value="1"/>
</dbReference>
<evidence type="ECO:0000313" key="2">
    <source>
        <dbReference type="EMBL" id="PQV65459.1"/>
    </source>
</evidence>
<name>A0A2S8SXI3_9BACT</name>
<dbReference type="OrthoDB" id="9816096at2"/>
<dbReference type="InterPro" id="IPR012854">
    <property type="entry name" value="Cu_amine_oxidase-like_N"/>
</dbReference>
<dbReference type="SUPFAM" id="SSF55383">
    <property type="entry name" value="Copper amine oxidase, domain N"/>
    <property type="match status" value="1"/>
</dbReference>
<reference evidence="2 3" key="1">
    <citation type="journal article" date="2018" name="Syst. Appl. Microbiol.">
        <title>Abditibacterium utsteinense sp. nov., the first cultivated member of candidate phylum FBP, isolated from ice-free Antarctic soil samples.</title>
        <authorList>
            <person name="Tahon G."/>
            <person name="Tytgat B."/>
            <person name="Lebbe L."/>
            <person name="Carlier A."/>
            <person name="Willems A."/>
        </authorList>
    </citation>
    <scope>NUCLEOTIDE SEQUENCE [LARGE SCALE GENOMIC DNA]</scope>
    <source>
        <strain evidence="2 3">LMG 29911</strain>
    </source>
</reference>
<comment type="caution">
    <text evidence="2">The sequence shown here is derived from an EMBL/GenBank/DDBJ whole genome shotgun (WGS) entry which is preliminary data.</text>
</comment>
<organism evidence="2 3">
    <name type="scientific">Abditibacterium utsteinense</name>
    <dbReference type="NCBI Taxonomy" id="1960156"/>
    <lineage>
        <taxon>Bacteria</taxon>
        <taxon>Pseudomonadati</taxon>
        <taxon>Abditibacteriota</taxon>
        <taxon>Abditibacteriia</taxon>
        <taxon>Abditibacteriales</taxon>
        <taxon>Abditibacteriaceae</taxon>
        <taxon>Abditibacterium</taxon>
    </lineage>
</organism>
<dbReference type="InterPro" id="IPR036582">
    <property type="entry name" value="Mao_N_sf"/>
</dbReference>
<keyword evidence="3" id="KW-1185">Reference proteome</keyword>
<dbReference type="Proteomes" id="UP000237684">
    <property type="component" value="Unassembled WGS sequence"/>
</dbReference>
<protein>
    <submittedName>
        <fullName evidence="2">Copper amine oxidase N-terminal domain-containing protein</fullName>
    </submittedName>
</protein>
<dbReference type="Gene3D" id="3.30.457.10">
    <property type="entry name" value="Copper amine oxidase-like, N-terminal domain"/>
    <property type="match status" value="1"/>
</dbReference>
<gene>
    <name evidence="2" type="ORF">B1R32_101201</name>
</gene>
<accession>A0A2S8SXI3</accession>
<dbReference type="RefSeq" id="WP_105482194.1">
    <property type="nucleotide sequence ID" value="NZ_NIGF01000001.1"/>
</dbReference>
<dbReference type="AlphaFoldDB" id="A0A2S8SXI3"/>
<proteinExistence type="predicted"/>
<dbReference type="EMBL" id="NIGF01000001">
    <property type="protein sequence ID" value="PQV65459.1"/>
    <property type="molecule type" value="Genomic_DNA"/>
</dbReference>
<dbReference type="InParanoid" id="A0A2S8SXI3"/>